<dbReference type="InterPro" id="IPR009319">
    <property type="entry name" value="Phage_A118_VSP1"/>
</dbReference>
<reference evidence="1" key="1">
    <citation type="journal article" date="2021" name="Proc. Natl. Acad. Sci. U.S.A.">
        <title>A Catalog of Tens of Thousands of Viruses from Human Metagenomes Reveals Hidden Associations with Chronic Diseases.</title>
        <authorList>
            <person name="Tisza M.J."/>
            <person name="Buck C.B."/>
        </authorList>
    </citation>
    <scope>NUCLEOTIDE SEQUENCE</scope>
    <source>
        <strain evidence="1">Cti0B23</strain>
    </source>
</reference>
<evidence type="ECO:0000313" key="1">
    <source>
        <dbReference type="EMBL" id="DAF92624.1"/>
    </source>
</evidence>
<dbReference type="GO" id="GO:0005198">
    <property type="term" value="F:structural molecule activity"/>
    <property type="evidence" value="ECO:0007669"/>
    <property type="project" value="InterPro"/>
</dbReference>
<protein>
    <submittedName>
        <fullName evidence="1">Minor capsid protein</fullName>
    </submittedName>
</protein>
<organism evidence="1">
    <name type="scientific">Siphoviridae sp. cti0B23</name>
    <dbReference type="NCBI Taxonomy" id="2825619"/>
    <lineage>
        <taxon>Viruses</taxon>
        <taxon>Duplodnaviria</taxon>
        <taxon>Heunggongvirae</taxon>
        <taxon>Uroviricota</taxon>
        <taxon>Caudoviricetes</taxon>
    </lineage>
</organism>
<dbReference type="EMBL" id="BK016069">
    <property type="protein sequence ID" value="DAF92624.1"/>
    <property type="molecule type" value="Genomic_DNA"/>
</dbReference>
<sequence>MLKPEYLQRVPDGMIKLYAQAEADILADMARRISTYDYWIPAVEHQAKMLEEAGMVREEILARLKTLTGRTDKELRQLMQEAGTAALKSDDAVYRRQGLNPPPVSASEDLQKVLQAGYEKTAGTFRNLTLTTARTATHQFEQALDRAYMQITLGGMDYNTAIRSTIKQLSTEGVGAIRYPTGRTDTIEVAVRRAVVTGVNQTALRLQDARADEMGADLVEVSAHAGARPSHAQWQGGIYSRSGKSKKYPDFVKTTGYGTGAGLGGWNCSHSFRPWFEGMSRTYDKALLKEYQAKDYEYNGVRMTEYEALQEQRKIERSIRRWKREQNALQAAGLDSSEASAKIAEWNRRQKDFLEQTGLKADGMRAAVGKGGILEGQIVEKSIKNGIMKSGAVSGARNPHSKEARTHAERYYGLVRSMKTDVSRIAKATGFAEEDIRAIKYYIFMEKHDLGGKEPEYFAPDYMMAESWQRLIDGKPELHDMTLLNHEILERELMQEGMPQDEAHIIASQKYNYAKEAGEYYAKIKKYKNE</sequence>
<name>A0A8S5UDS1_9CAUD</name>
<dbReference type="Pfam" id="PF06152">
    <property type="entry name" value="Phage_min_cap2"/>
    <property type="match status" value="1"/>
</dbReference>
<accession>A0A8S5UDS1</accession>
<proteinExistence type="predicted"/>